<keyword evidence="2" id="KW-1185">Reference proteome</keyword>
<reference evidence="1" key="1">
    <citation type="submission" date="2024-09" db="EMBL/GenBank/DDBJ databases">
        <authorList>
            <person name="Liu J."/>
        </authorList>
    </citation>
    <scope>NUCLEOTIDE SEQUENCE</scope>
    <source>
        <strain evidence="1">NBU2967</strain>
    </source>
</reference>
<evidence type="ECO:0000313" key="1">
    <source>
        <dbReference type="EMBL" id="MFH6602025.1"/>
    </source>
</evidence>
<dbReference type="EMBL" id="JBHFPV010000001">
    <property type="protein sequence ID" value="MFH6602025.1"/>
    <property type="molecule type" value="Genomic_DNA"/>
</dbReference>
<gene>
    <name evidence="1" type="ORF">ACEZ3G_00940</name>
</gene>
<protein>
    <submittedName>
        <fullName evidence="1">Uncharacterized protein</fullName>
    </submittedName>
</protein>
<proteinExistence type="predicted"/>
<evidence type="ECO:0000313" key="2">
    <source>
        <dbReference type="Proteomes" id="UP001595191"/>
    </source>
</evidence>
<organism evidence="1 2">
    <name type="scientific">Meishania litoralis</name>
    <dbReference type="NCBI Taxonomy" id="3434685"/>
    <lineage>
        <taxon>Bacteria</taxon>
        <taxon>Pseudomonadati</taxon>
        <taxon>Bacteroidota</taxon>
        <taxon>Flavobacteriia</taxon>
        <taxon>Flavobacteriales</taxon>
        <taxon>Flavobacteriaceae</taxon>
        <taxon>Meishania</taxon>
    </lineage>
</organism>
<name>A0ACC7LF71_9FLAO</name>
<dbReference type="Proteomes" id="UP001595191">
    <property type="component" value="Unassembled WGS sequence"/>
</dbReference>
<sequence length="228" mass="25485">MKKLYSWASLLALCLFSSFAPYSACEYASSNLGFAKAQTEKAIAENNLNKVRFFTYKALNAIEKTKNDLDKCGCVDADTLISYGKEDLKKAVRTSSLSKAKEHLQIALKNTFGSIEALENHGLHKNKYPDNVLAMNTADSPNLAVPSKISEEELLHHKIDVSLMYYEISLNEIVTTVNCEDARAYATRVIGICETELLKPNLSDGKKYYNLRTKEITVAALQKLKRCN</sequence>
<comment type="caution">
    <text evidence="1">The sequence shown here is derived from an EMBL/GenBank/DDBJ whole genome shotgun (WGS) entry which is preliminary data.</text>
</comment>
<accession>A0ACC7LF71</accession>